<protein>
    <submittedName>
        <fullName evidence="1">Uncharacterized protein</fullName>
    </submittedName>
</protein>
<accession>W1YSW0</accession>
<gene>
    <name evidence="1" type="ORF">Q604_UNBC00600G0002</name>
</gene>
<proteinExistence type="predicted"/>
<dbReference type="EMBL" id="AZMM01000600">
    <property type="protein sequence ID" value="ETJ45401.1"/>
    <property type="molecule type" value="Genomic_DNA"/>
</dbReference>
<evidence type="ECO:0000313" key="1">
    <source>
        <dbReference type="EMBL" id="ETJ45401.1"/>
    </source>
</evidence>
<organism evidence="1">
    <name type="scientific">human gut metagenome</name>
    <dbReference type="NCBI Taxonomy" id="408170"/>
    <lineage>
        <taxon>unclassified sequences</taxon>
        <taxon>metagenomes</taxon>
        <taxon>organismal metagenomes</taxon>
    </lineage>
</organism>
<name>W1YSW0_9ZZZZ</name>
<feature type="non-terminal residue" evidence="1">
    <location>
        <position position="1"/>
    </location>
</feature>
<comment type="caution">
    <text evidence="1">The sequence shown here is derived from an EMBL/GenBank/DDBJ whole genome shotgun (WGS) entry which is preliminary data.</text>
</comment>
<dbReference type="AlphaFoldDB" id="W1YSW0"/>
<reference evidence="1" key="1">
    <citation type="submission" date="2013-12" db="EMBL/GenBank/DDBJ databases">
        <title>A Varibaculum cambriense genome reconstructed from a premature infant gut community with otherwise low bacterial novelty that shifts toward anaerobic metabolism during the third week of life.</title>
        <authorList>
            <person name="Brown C.T."/>
            <person name="Sharon I."/>
            <person name="Thomas B.C."/>
            <person name="Castelle C.J."/>
            <person name="Morowitz M.J."/>
            <person name="Banfield J.F."/>
        </authorList>
    </citation>
    <scope>NUCLEOTIDE SEQUENCE</scope>
</reference>
<sequence>VGYIEIIMVSLVVKNILRALYHRAVVYALIL</sequence>